<feature type="domain" description="Protein kinase" evidence="6">
    <location>
        <begin position="6"/>
        <end position="279"/>
    </location>
</feature>
<evidence type="ECO:0000313" key="7">
    <source>
        <dbReference type="EMBL" id="QDU98015.1"/>
    </source>
</evidence>
<dbReference type="Proteomes" id="UP000317648">
    <property type="component" value="Chromosome"/>
</dbReference>
<dbReference type="InterPro" id="IPR008271">
    <property type="entry name" value="Ser/Thr_kinase_AS"/>
</dbReference>
<gene>
    <name evidence="7" type="primary">pknB_24</name>
    <name evidence="7" type="ORF">Pla8534_58760</name>
</gene>
<evidence type="ECO:0000256" key="3">
    <source>
        <dbReference type="ARBA" id="ARBA00022777"/>
    </source>
</evidence>
<keyword evidence="1 7" id="KW-0808">Transferase</keyword>
<sequence length="1129" mass="124895">MPTPRYELLEQIAAGDFATVYRARDNELGREVAVKQIHQQYLNDPAQLDRYWQEAQLLASLEHPYIMTIYDVVRDRGWLVLELMRGNLKQQLAGEPIDLESLRLTLVYTLSALHFLHQNGIVHGDVKPTNLLLDKTHRVKLGDFGIARRLADNEGSVVKGTTKYMAPEVCSPELGAVGPWSDIYSLGFSAYELMCGKHFDDLFPGLKMYGRDEQIAWMMWQATLDQRLPEIGRVLQGVPPDLAAVVEKMTEKDPARRYRNAEKPMLELRARGGEAAPTAEEQQAEVDAEKQAKKRRLLVIGAFVMSLLLSLGVLFLPLGSKPVEPPPVANAGPRSGVLTDIAPDQNRLWIRIDGAKDLLAIDFDPGSDQVFLNDSKASFSDLQLDDQVEVKKFTSEDGSAIQNIVARRAVAQQDQGVISAIDVRDGTLQLTDSENPAQPLSIYVPVTARVTLNGEAEVHGEPYRLRALQPGDRATVSHGPGESRREAKGVDALRTMSFKGAVVKINTDRRELTATLGREESSPERTWPLAQRCEITLNGSTVLDGRELTLNHLEAGDAVTVQHDAQITAIAARREFTVRGTVASLDRTGRSLEIRLDNYPAPIRFTLAEDCEIDFLASGEPVSFDFLREGDTVQATHLSPDLKSPVARTLSISPTPDRRTWAVVLGVQDYSDIRQARLDYAAADAEAVHRALLQQYRTAQEQCFFELNPSRLALERTLPNFLKSVPPGSQLIVYFVGHGYLSDQGDAVLAMKDFDAEKRAETGVPLSWLVTQIENTPAAEKVLLLDASHHGASRFANAQPSSAELVETLKPNALAAASTSVVIVASSRDKEKGIELRAGGRGAFGTVLEEAFNGAADEDQDYRVSTEELIRLLDLKTPEFRDAQDHSQTPLAFLPNATPERVSEEYKEAVRTVLGSLAQRTLDEPVVKAYETAHKKTPDQPDLSIAYGLANLKHNRTAAAQKLFEQVRTSHPDRAAPYLALAWQNFMQKDYKNGIADLKSGLSHLDPAATGAEAVFARYAWQLAGEMREFALQGAEPPMLTKDVAPLDQFVIEHGPEATALYRTGLEGVRSEFTTIDKQIADLQKSPLEADRTRVAGLKRDRKRLTYFSTLDLDAFSKYLIAELNVPRE</sequence>
<evidence type="ECO:0000259" key="6">
    <source>
        <dbReference type="PROSITE" id="PS50011"/>
    </source>
</evidence>
<organism evidence="7 8">
    <name type="scientific">Lignipirellula cremea</name>
    <dbReference type="NCBI Taxonomy" id="2528010"/>
    <lineage>
        <taxon>Bacteria</taxon>
        <taxon>Pseudomonadati</taxon>
        <taxon>Planctomycetota</taxon>
        <taxon>Planctomycetia</taxon>
        <taxon>Pirellulales</taxon>
        <taxon>Pirellulaceae</taxon>
        <taxon>Lignipirellula</taxon>
    </lineage>
</organism>
<evidence type="ECO:0000256" key="4">
    <source>
        <dbReference type="ARBA" id="ARBA00022840"/>
    </source>
</evidence>
<dbReference type="Gene3D" id="1.25.40.10">
    <property type="entry name" value="Tetratricopeptide repeat domain"/>
    <property type="match status" value="1"/>
</dbReference>
<keyword evidence="3 7" id="KW-0418">Kinase</keyword>
<keyword evidence="2" id="KW-0547">Nucleotide-binding</keyword>
<dbReference type="EMBL" id="CP036433">
    <property type="protein sequence ID" value="QDU98015.1"/>
    <property type="molecule type" value="Genomic_DNA"/>
</dbReference>
<dbReference type="EC" id="2.7.11.1" evidence="7"/>
<dbReference type="Pfam" id="PF00069">
    <property type="entry name" value="Pkinase"/>
    <property type="match status" value="1"/>
</dbReference>
<keyword evidence="4" id="KW-0067">ATP-binding</keyword>
<dbReference type="GO" id="GO:0006508">
    <property type="term" value="P:proteolysis"/>
    <property type="evidence" value="ECO:0007669"/>
    <property type="project" value="InterPro"/>
</dbReference>
<proteinExistence type="predicted"/>
<dbReference type="Gene3D" id="3.40.50.1460">
    <property type="match status" value="1"/>
</dbReference>
<evidence type="ECO:0000313" key="8">
    <source>
        <dbReference type="Proteomes" id="UP000317648"/>
    </source>
</evidence>
<reference evidence="7 8" key="1">
    <citation type="submission" date="2019-02" db="EMBL/GenBank/DDBJ databases">
        <title>Deep-cultivation of Planctomycetes and their phenomic and genomic characterization uncovers novel biology.</title>
        <authorList>
            <person name="Wiegand S."/>
            <person name="Jogler M."/>
            <person name="Boedeker C."/>
            <person name="Pinto D."/>
            <person name="Vollmers J."/>
            <person name="Rivas-Marin E."/>
            <person name="Kohn T."/>
            <person name="Peeters S.H."/>
            <person name="Heuer A."/>
            <person name="Rast P."/>
            <person name="Oberbeckmann S."/>
            <person name="Bunk B."/>
            <person name="Jeske O."/>
            <person name="Meyerdierks A."/>
            <person name="Storesund J.E."/>
            <person name="Kallscheuer N."/>
            <person name="Luecker S."/>
            <person name="Lage O.M."/>
            <person name="Pohl T."/>
            <person name="Merkel B.J."/>
            <person name="Hornburger P."/>
            <person name="Mueller R.-W."/>
            <person name="Bruemmer F."/>
            <person name="Labrenz M."/>
            <person name="Spormann A.M."/>
            <person name="Op den Camp H."/>
            <person name="Overmann J."/>
            <person name="Amann R."/>
            <person name="Jetten M.S.M."/>
            <person name="Mascher T."/>
            <person name="Medema M.H."/>
            <person name="Devos D.P."/>
            <person name="Kaster A.-K."/>
            <person name="Ovreas L."/>
            <person name="Rohde M."/>
            <person name="Galperin M.Y."/>
            <person name="Jogler C."/>
        </authorList>
    </citation>
    <scope>NUCLEOTIDE SEQUENCE [LARGE SCALE GENOMIC DNA]</scope>
    <source>
        <strain evidence="7 8">Pla85_3_4</strain>
    </source>
</reference>
<dbReference type="KEGG" id="lcre:Pla8534_58760"/>
<evidence type="ECO:0000256" key="2">
    <source>
        <dbReference type="ARBA" id="ARBA00022741"/>
    </source>
</evidence>
<protein>
    <submittedName>
        <fullName evidence="7">Serine/threonine-protein kinase PknB</fullName>
        <ecNumber evidence="7">2.7.11.1</ecNumber>
    </submittedName>
</protein>
<keyword evidence="5" id="KW-0812">Transmembrane</keyword>
<accession>A0A518E1P0</accession>
<dbReference type="Gene3D" id="1.10.510.10">
    <property type="entry name" value="Transferase(Phosphotransferase) domain 1"/>
    <property type="match status" value="1"/>
</dbReference>
<dbReference type="InterPro" id="IPR000719">
    <property type="entry name" value="Prot_kinase_dom"/>
</dbReference>
<dbReference type="PANTHER" id="PTHR43289">
    <property type="entry name" value="MITOGEN-ACTIVATED PROTEIN KINASE KINASE KINASE 20-RELATED"/>
    <property type="match status" value="1"/>
</dbReference>
<name>A0A518E1P0_9BACT</name>
<dbReference type="PANTHER" id="PTHR43289:SF6">
    <property type="entry name" value="SERINE_THREONINE-PROTEIN KINASE NEKL-3"/>
    <property type="match status" value="1"/>
</dbReference>
<dbReference type="GO" id="GO:0005524">
    <property type="term" value="F:ATP binding"/>
    <property type="evidence" value="ECO:0007669"/>
    <property type="project" value="UniProtKB-KW"/>
</dbReference>
<dbReference type="InterPro" id="IPR011600">
    <property type="entry name" value="Pept_C14_caspase"/>
</dbReference>
<dbReference type="CDD" id="cd14014">
    <property type="entry name" value="STKc_PknB_like"/>
    <property type="match status" value="1"/>
</dbReference>
<dbReference type="InterPro" id="IPR011990">
    <property type="entry name" value="TPR-like_helical_dom_sf"/>
</dbReference>
<dbReference type="SUPFAM" id="SSF56112">
    <property type="entry name" value="Protein kinase-like (PK-like)"/>
    <property type="match status" value="1"/>
</dbReference>
<keyword evidence="5" id="KW-0472">Membrane</keyword>
<dbReference type="RefSeq" id="WP_145056905.1">
    <property type="nucleotide sequence ID" value="NZ_CP036433.1"/>
</dbReference>
<dbReference type="PROSITE" id="PS50011">
    <property type="entry name" value="PROTEIN_KINASE_DOM"/>
    <property type="match status" value="1"/>
</dbReference>
<dbReference type="AlphaFoldDB" id="A0A518E1P0"/>
<feature type="transmembrane region" description="Helical" evidence="5">
    <location>
        <begin position="297"/>
        <end position="318"/>
    </location>
</feature>
<dbReference type="SMART" id="SM00220">
    <property type="entry name" value="S_TKc"/>
    <property type="match status" value="1"/>
</dbReference>
<dbReference type="Pfam" id="PF00656">
    <property type="entry name" value="Peptidase_C14"/>
    <property type="match status" value="1"/>
</dbReference>
<evidence type="ECO:0000256" key="5">
    <source>
        <dbReference type="SAM" id="Phobius"/>
    </source>
</evidence>
<evidence type="ECO:0000256" key="1">
    <source>
        <dbReference type="ARBA" id="ARBA00022679"/>
    </source>
</evidence>
<dbReference type="OrthoDB" id="243713at2"/>
<dbReference type="PROSITE" id="PS00108">
    <property type="entry name" value="PROTEIN_KINASE_ST"/>
    <property type="match status" value="1"/>
</dbReference>
<keyword evidence="8" id="KW-1185">Reference proteome</keyword>
<keyword evidence="5" id="KW-1133">Transmembrane helix</keyword>
<dbReference type="Gene3D" id="3.30.200.20">
    <property type="entry name" value="Phosphorylase Kinase, domain 1"/>
    <property type="match status" value="1"/>
</dbReference>
<dbReference type="SUPFAM" id="SSF48452">
    <property type="entry name" value="TPR-like"/>
    <property type="match status" value="1"/>
</dbReference>
<dbReference type="GO" id="GO:0004197">
    <property type="term" value="F:cysteine-type endopeptidase activity"/>
    <property type="evidence" value="ECO:0007669"/>
    <property type="project" value="InterPro"/>
</dbReference>
<dbReference type="InterPro" id="IPR011009">
    <property type="entry name" value="Kinase-like_dom_sf"/>
</dbReference>
<dbReference type="GO" id="GO:0004674">
    <property type="term" value="F:protein serine/threonine kinase activity"/>
    <property type="evidence" value="ECO:0007669"/>
    <property type="project" value="UniProtKB-EC"/>
</dbReference>